<comment type="subcellular location">
    <subcellularLocation>
        <location evidence="1">Membrane</location>
        <topology evidence="1">Multi-pass membrane protein</topology>
    </subcellularLocation>
</comment>
<gene>
    <name evidence="8" type="ORF">PSQ39_16170</name>
</gene>
<protein>
    <submittedName>
        <fullName evidence="8">DMT family transporter</fullName>
    </submittedName>
</protein>
<feature type="transmembrane region" description="Helical" evidence="6">
    <location>
        <begin position="174"/>
        <end position="191"/>
    </location>
</feature>
<evidence type="ECO:0000256" key="2">
    <source>
        <dbReference type="ARBA" id="ARBA00007362"/>
    </source>
</evidence>
<feature type="domain" description="EamA" evidence="7">
    <location>
        <begin position="172"/>
        <end position="308"/>
    </location>
</feature>
<feature type="transmembrane region" description="Helical" evidence="6">
    <location>
        <begin position="238"/>
        <end position="258"/>
    </location>
</feature>
<feature type="domain" description="EamA" evidence="7">
    <location>
        <begin position="9"/>
        <end position="153"/>
    </location>
</feature>
<feature type="transmembrane region" description="Helical" evidence="6">
    <location>
        <begin position="140"/>
        <end position="162"/>
    </location>
</feature>
<accession>A0ABT5MHV3</accession>
<feature type="transmembrane region" description="Helical" evidence="6">
    <location>
        <begin position="113"/>
        <end position="131"/>
    </location>
</feature>
<feature type="transmembrane region" description="Helical" evidence="6">
    <location>
        <begin position="294"/>
        <end position="313"/>
    </location>
</feature>
<keyword evidence="5 6" id="KW-0472">Membrane</keyword>
<evidence type="ECO:0000313" key="9">
    <source>
        <dbReference type="Proteomes" id="UP001528672"/>
    </source>
</evidence>
<evidence type="ECO:0000259" key="7">
    <source>
        <dbReference type="Pfam" id="PF00892"/>
    </source>
</evidence>
<dbReference type="RefSeq" id="WP_273927869.1">
    <property type="nucleotide sequence ID" value="NZ_JAQSIO010000006.1"/>
</dbReference>
<evidence type="ECO:0000256" key="5">
    <source>
        <dbReference type="ARBA" id="ARBA00023136"/>
    </source>
</evidence>
<organism evidence="8 9">
    <name type="scientific">Curvibacter microcysteis</name>
    <dbReference type="NCBI Taxonomy" id="3026419"/>
    <lineage>
        <taxon>Bacteria</taxon>
        <taxon>Pseudomonadati</taxon>
        <taxon>Pseudomonadota</taxon>
        <taxon>Betaproteobacteria</taxon>
        <taxon>Burkholderiales</taxon>
        <taxon>Comamonadaceae</taxon>
        <taxon>Curvibacter</taxon>
    </lineage>
</organism>
<dbReference type="InterPro" id="IPR000620">
    <property type="entry name" value="EamA_dom"/>
</dbReference>
<dbReference type="SUPFAM" id="SSF103481">
    <property type="entry name" value="Multidrug resistance efflux transporter EmrE"/>
    <property type="match status" value="2"/>
</dbReference>
<comment type="caution">
    <text evidence="8">The sequence shown here is derived from an EMBL/GenBank/DDBJ whole genome shotgun (WGS) entry which is preliminary data.</text>
</comment>
<dbReference type="Proteomes" id="UP001528672">
    <property type="component" value="Unassembled WGS sequence"/>
</dbReference>
<keyword evidence="4 6" id="KW-1133">Transmembrane helix</keyword>
<dbReference type="Pfam" id="PF00892">
    <property type="entry name" value="EamA"/>
    <property type="match status" value="2"/>
</dbReference>
<reference evidence="8 9" key="1">
    <citation type="submission" date="2023-02" db="EMBL/GenBank/DDBJ databases">
        <title>Bacterial whole genome sequence for Curvibacter sp. HBC28.</title>
        <authorList>
            <person name="Le V."/>
            <person name="Ko S.-R."/>
            <person name="Ahn C.-Y."/>
            <person name="Oh H.-M."/>
        </authorList>
    </citation>
    <scope>NUCLEOTIDE SEQUENCE [LARGE SCALE GENOMIC DNA]</scope>
    <source>
        <strain evidence="8 9">HBC28</strain>
    </source>
</reference>
<feature type="transmembrane region" description="Helical" evidence="6">
    <location>
        <begin position="270"/>
        <end position="288"/>
    </location>
</feature>
<feature type="transmembrane region" description="Helical" evidence="6">
    <location>
        <begin position="79"/>
        <end position="101"/>
    </location>
</feature>
<keyword evidence="9" id="KW-1185">Reference proteome</keyword>
<feature type="transmembrane region" description="Helical" evidence="6">
    <location>
        <begin position="41"/>
        <end position="58"/>
    </location>
</feature>
<dbReference type="InterPro" id="IPR050638">
    <property type="entry name" value="AA-Vitamin_Transporters"/>
</dbReference>
<evidence type="ECO:0000256" key="1">
    <source>
        <dbReference type="ARBA" id="ARBA00004141"/>
    </source>
</evidence>
<evidence type="ECO:0000256" key="3">
    <source>
        <dbReference type="ARBA" id="ARBA00022692"/>
    </source>
</evidence>
<evidence type="ECO:0000313" key="8">
    <source>
        <dbReference type="EMBL" id="MDD0816176.1"/>
    </source>
</evidence>
<dbReference type="PANTHER" id="PTHR32322">
    <property type="entry name" value="INNER MEMBRANE TRANSPORTER"/>
    <property type="match status" value="1"/>
</dbReference>
<proteinExistence type="inferred from homology"/>
<dbReference type="InterPro" id="IPR037185">
    <property type="entry name" value="EmrE-like"/>
</dbReference>
<evidence type="ECO:0000256" key="6">
    <source>
        <dbReference type="SAM" id="Phobius"/>
    </source>
</evidence>
<evidence type="ECO:0000256" key="4">
    <source>
        <dbReference type="ARBA" id="ARBA00022989"/>
    </source>
</evidence>
<name>A0ABT5MHV3_9BURK</name>
<sequence length="327" mass="33753">MRFSSRTVGLAAAVVTVLIWTAFIVIARASAQRSLTPFDIAFLRIVGASAVLMPWALWRARQARAEGRFGGSLGGLSPLGLGQTALLGVFGGLAYAVLAYGGFFFAPAAHGSVLMPGSLPLWASLLSVALLGERFAGARLLGLGLIVLGDLMVGGASLWAALSGQGAGDVWKGDLLFMAASSCWATYSVLVRREGVDAVRATMAVTAFALVSYVPVYALLTSLGALPSHLLKAPVGEVVFQLLFQGVGSVVISGITFTRMIQHFGPVRSTMITALVPGLSALGAVALLGEPLVWNLLAGLALVTLGIACGVRARPQPLAPTSPLTVK</sequence>
<feature type="transmembrane region" description="Helical" evidence="6">
    <location>
        <begin position="203"/>
        <end position="226"/>
    </location>
</feature>
<dbReference type="PANTHER" id="PTHR32322:SF2">
    <property type="entry name" value="EAMA DOMAIN-CONTAINING PROTEIN"/>
    <property type="match status" value="1"/>
</dbReference>
<dbReference type="EMBL" id="JAQSIO010000006">
    <property type="protein sequence ID" value="MDD0816176.1"/>
    <property type="molecule type" value="Genomic_DNA"/>
</dbReference>
<comment type="similarity">
    <text evidence="2">Belongs to the EamA transporter family.</text>
</comment>
<keyword evidence="3 6" id="KW-0812">Transmembrane</keyword>